<keyword evidence="2" id="KW-0805">Transcription regulation</keyword>
<dbReference type="AlphaFoldDB" id="A0A8J7SIM0"/>
<dbReference type="InterPro" id="IPR050950">
    <property type="entry name" value="HTH-type_LysR_regulators"/>
</dbReference>
<comment type="caution">
    <text evidence="6">The sequence shown here is derived from an EMBL/GenBank/DDBJ whole genome shotgun (WGS) entry which is preliminary data.</text>
</comment>
<dbReference type="Pfam" id="PF03466">
    <property type="entry name" value="LysR_substrate"/>
    <property type="match status" value="1"/>
</dbReference>
<dbReference type="GO" id="GO:0005829">
    <property type="term" value="C:cytosol"/>
    <property type="evidence" value="ECO:0007669"/>
    <property type="project" value="TreeGrafter"/>
</dbReference>
<dbReference type="Pfam" id="PF00126">
    <property type="entry name" value="HTH_1"/>
    <property type="match status" value="1"/>
</dbReference>
<name>A0A8J7SIM0_9PROT</name>
<protein>
    <submittedName>
        <fullName evidence="6">LysR family transcriptional regulator</fullName>
    </submittedName>
</protein>
<evidence type="ECO:0000256" key="4">
    <source>
        <dbReference type="ARBA" id="ARBA00023163"/>
    </source>
</evidence>
<dbReference type="GO" id="GO:0003677">
    <property type="term" value="F:DNA binding"/>
    <property type="evidence" value="ECO:0007669"/>
    <property type="project" value="UniProtKB-KW"/>
</dbReference>
<sequence length="296" mass="32182">MDVRLLRTLVMVADRGSFAAAAEALGLSQSSVSQHISQIEERFRIELFDRARRPPELSAAGRVFVERARDVVVGYRDLEESFARAKRDPPVTLRIGVIPTLVGGALARSLARLRAARPDLRIALQAGLSHDLEPLVGRGRIECAITAEPEKVKPGFRWTAVGREPLVVIGPSDVEGDTDADLLAARPFIRFKRFAWAARLIDSELERRGIRVDSAMEVDSLEGIAGLVAQGLGVSVIPYGSASRALPDGVRTLPFGQPPVTRMLGLLESSNRVRSPTAEALLRELSIVLRGETMPA</sequence>
<keyword evidence="7" id="KW-1185">Reference proteome</keyword>
<dbReference type="PRINTS" id="PR00039">
    <property type="entry name" value="HTHLYSR"/>
</dbReference>
<dbReference type="GO" id="GO:0003700">
    <property type="term" value="F:DNA-binding transcription factor activity"/>
    <property type="evidence" value="ECO:0007669"/>
    <property type="project" value="InterPro"/>
</dbReference>
<gene>
    <name evidence="6" type="ORF">KAJ83_08960</name>
</gene>
<evidence type="ECO:0000256" key="3">
    <source>
        <dbReference type="ARBA" id="ARBA00023125"/>
    </source>
</evidence>
<evidence type="ECO:0000256" key="1">
    <source>
        <dbReference type="ARBA" id="ARBA00009437"/>
    </source>
</evidence>
<organism evidence="6 7">
    <name type="scientific">Marivibrio halodurans</name>
    <dbReference type="NCBI Taxonomy" id="2039722"/>
    <lineage>
        <taxon>Bacteria</taxon>
        <taxon>Pseudomonadati</taxon>
        <taxon>Pseudomonadota</taxon>
        <taxon>Alphaproteobacteria</taxon>
        <taxon>Rhodospirillales</taxon>
        <taxon>Rhodospirillaceae</taxon>
        <taxon>Marivibrio</taxon>
    </lineage>
</organism>
<evidence type="ECO:0000259" key="5">
    <source>
        <dbReference type="PROSITE" id="PS50931"/>
    </source>
</evidence>
<dbReference type="SUPFAM" id="SSF46785">
    <property type="entry name" value="Winged helix' DNA-binding domain"/>
    <property type="match status" value="1"/>
</dbReference>
<dbReference type="EMBL" id="JAGMWN010000003">
    <property type="protein sequence ID" value="MBP5857138.1"/>
    <property type="molecule type" value="Genomic_DNA"/>
</dbReference>
<dbReference type="RefSeq" id="WP_281413110.1">
    <property type="nucleotide sequence ID" value="NZ_JAGMWN010000003.1"/>
</dbReference>
<comment type="similarity">
    <text evidence="1">Belongs to the LysR transcriptional regulatory family.</text>
</comment>
<accession>A0A8J7SIM0</accession>
<proteinExistence type="inferred from homology"/>
<dbReference type="PANTHER" id="PTHR30419">
    <property type="entry name" value="HTH-TYPE TRANSCRIPTIONAL REGULATOR YBHD"/>
    <property type="match status" value="1"/>
</dbReference>
<dbReference type="PROSITE" id="PS50931">
    <property type="entry name" value="HTH_LYSR"/>
    <property type="match status" value="1"/>
</dbReference>
<dbReference type="Proteomes" id="UP000672602">
    <property type="component" value="Unassembled WGS sequence"/>
</dbReference>
<evidence type="ECO:0000313" key="7">
    <source>
        <dbReference type="Proteomes" id="UP000672602"/>
    </source>
</evidence>
<feature type="domain" description="HTH lysR-type" evidence="5">
    <location>
        <begin position="1"/>
        <end position="58"/>
    </location>
</feature>
<reference evidence="6" key="1">
    <citation type="submission" date="2021-04" db="EMBL/GenBank/DDBJ databases">
        <authorList>
            <person name="Zhang D.-C."/>
        </authorList>
    </citation>
    <scope>NUCLEOTIDE SEQUENCE</scope>
    <source>
        <strain evidence="6">CGMCC 1.15697</strain>
    </source>
</reference>
<evidence type="ECO:0000313" key="6">
    <source>
        <dbReference type="EMBL" id="MBP5857138.1"/>
    </source>
</evidence>
<dbReference type="InterPro" id="IPR005119">
    <property type="entry name" value="LysR_subst-bd"/>
</dbReference>
<evidence type="ECO:0000256" key="2">
    <source>
        <dbReference type="ARBA" id="ARBA00023015"/>
    </source>
</evidence>
<dbReference type="InterPro" id="IPR036390">
    <property type="entry name" value="WH_DNA-bd_sf"/>
</dbReference>
<dbReference type="InterPro" id="IPR000847">
    <property type="entry name" value="LysR_HTH_N"/>
</dbReference>
<dbReference type="InterPro" id="IPR036388">
    <property type="entry name" value="WH-like_DNA-bd_sf"/>
</dbReference>
<keyword evidence="4" id="KW-0804">Transcription</keyword>
<keyword evidence="3" id="KW-0238">DNA-binding</keyword>
<dbReference type="FunFam" id="1.10.10.10:FF:000001">
    <property type="entry name" value="LysR family transcriptional regulator"/>
    <property type="match status" value="1"/>
</dbReference>
<dbReference type="SUPFAM" id="SSF53850">
    <property type="entry name" value="Periplasmic binding protein-like II"/>
    <property type="match status" value="1"/>
</dbReference>
<dbReference type="Gene3D" id="3.40.190.290">
    <property type="match status" value="1"/>
</dbReference>
<dbReference type="Gene3D" id="1.10.10.10">
    <property type="entry name" value="Winged helix-like DNA-binding domain superfamily/Winged helix DNA-binding domain"/>
    <property type="match status" value="1"/>
</dbReference>